<feature type="compositionally biased region" description="Low complexity" evidence="11">
    <location>
        <begin position="497"/>
        <end position="510"/>
    </location>
</feature>
<feature type="compositionally biased region" description="Polar residues" evidence="11">
    <location>
        <begin position="523"/>
        <end position="534"/>
    </location>
</feature>
<dbReference type="Ensembl" id="ENSPLAT00000012676.1">
    <property type="protein sequence ID" value="ENSPLAP00000020775.1"/>
    <property type="gene ID" value="ENSPLAG00000003977.1"/>
</dbReference>
<keyword evidence="4 13" id="KW-0732">Signal</keyword>
<evidence type="ECO:0000256" key="10">
    <source>
        <dbReference type="ARBA" id="ARBA00023319"/>
    </source>
</evidence>
<evidence type="ECO:0000256" key="12">
    <source>
        <dbReference type="SAM" id="Phobius"/>
    </source>
</evidence>
<feature type="transmembrane region" description="Helical" evidence="12">
    <location>
        <begin position="322"/>
        <end position="346"/>
    </location>
</feature>
<dbReference type="GO" id="GO:0042130">
    <property type="term" value="P:negative regulation of T cell proliferation"/>
    <property type="evidence" value="ECO:0007669"/>
    <property type="project" value="TreeGrafter"/>
</dbReference>
<feature type="region of interest" description="Disordered" evidence="11">
    <location>
        <begin position="494"/>
        <end position="550"/>
    </location>
</feature>
<evidence type="ECO:0000313" key="14">
    <source>
        <dbReference type="Ensembl" id="ENSPLAP00000020775.1"/>
    </source>
</evidence>
<evidence type="ECO:0000256" key="5">
    <source>
        <dbReference type="ARBA" id="ARBA00022989"/>
    </source>
</evidence>
<evidence type="ECO:0000256" key="8">
    <source>
        <dbReference type="ARBA" id="ARBA00023170"/>
    </source>
</evidence>
<organism evidence="14 15">
    <name type="scientific">Poecilia latipinna</name>
    <name type="common">sailfin molly</name>
    <dbReference type="NCBI Taxonomy" id="48699"/>
    <lineage>
        <taxon>Eukaryota</taxon>
        <taxon>Metazoa</taxon>
        <taxon>Chordata</taxon>
        <taxon>Craniata</taxon>
        <taxon>Vertebrata</taxon>
        <taxon>Euteleostomi</taxon>
        <taxon>Actinopterygii</taxon>
        <taxon>Neopterygii</taxon>
        <taxon>Teleostei</taxon>
        <taxon>Neoteleostei</taxon>
        <taxon>Acanthomorphata</taxon>
        <taxon>Ovalentaria</taxon>
        <taxon>Atherinomorphae</taxon>
        <taxon>Cyprinodontiformes</taxon>
        <taxon>Poeciliidae</taxon>
        <taxon>Poeciliinae</taxon>
        <taxon>Poecilia</taxon>
    </lineage>
</organism>
<keyword evidence="6 12" id="KW-0472">Membrane</keyword>
<feature type="signal peptide" evidence="13">
    <location>
        <begin position="1"/>
        <end position="19"/>
    </location>
</feature>
<keyword evidence="7" id="KW-1015">Disulfide bond</keyword>
<dbReference type="AlphaFoldDB" id="A0A3B3V4U9"/>
<keyword evidence="5 12" id="KW-1133">Transmembrane helix</keyword>
<dbReference type="GeneID" id="106945892"/>
<keyword evidence="2" id="KW-1003">Cell membrane</keyword>
<dbReference type="InterPro" id="IPR051713">
    <property type="entry name" value="T-cell_Activation_Regulation"/>
</dbReference>
<name>A0A3B3V4U9_9TELE</name>
<evidence type="ECO:0000256" key="13">
    <source>
        <dbReference type="SAM" id="SignalP"/>
    </source>
</evidence>
<dbReference type="GO" id="GO:0071222">
    <property type="term" value="P:cellular response to lipopolysaccharide"/>
    <property type="evidence" value="ECO:0007669"/>
    <property type="project" value="TreeGrafter"/>
</dbReference>
<accession>A0A3B3V4U9</accession>
<keyword evidence="9" id="KW-0325">Glycoprotein</keyword>
<dbReference type="PANTHER" id="PTHR25466">
    <property type="entry name" value="T-LYMPHOCYTE ACTIVATION ANTIGEN"/>
    <property type="match status" value="1"/>
</dbReference>
<evidence type="ECO:0000256" key="6">
    <source>
        <dbReference type="ARBA" id="ARBA00023136"/>
    </source>
</evidence>
<dbReference type="GO" id="GO:0042102">
    <property type="term" value="P:positive regulation of T cell proliferation"/>
    <property type="evidence" value="ECO:0007669"/>
    <property type="project" value="TreeGrafter"/>
</dbReference>
<proteinExistence type="predicted"/>
<comment type="subcellular location">
    <subcellularLocation>
        <location evidence="1">Cell membrane</location>
        <topology evidence="1">Single-pass type I membrane protein</topology>
    </subcellularLocation>
</comment>
<evidence type="ECO:0000256" key="3">
    <source>
        <dbReference type="ARBA" id="ARBA00022692"/>
    </source>
</evidence>
<keyword evidence="15" id="KW-1185">Reference proteome</keyword>
<evidence type="ECO:0000256" key="7">
    <source>
        <dbReference type="ARBA" id="ARBA00023157"/>
    </source>
</evidence>
<dbReference type="GO" id="GO:0006955">
    <property type="term" value="P:immune response"/>
    <property type="evidence" value="ECO:0007669"/>
    <property type="project" value="TreeGrafter"/>
</dbReference>
<evidence type="ECO:0000256" key="9">
    <source>
        <dbReference type="ARBA" id="ARBA00023180"/>
    </source>
</evidence>
<reference evidence="14" key="2">
    <citation type="submission" date="2025-09" db="UniProtKB">
        <authorList>
            <consortium name="Ensembl"/>
        </authorList>
    </citation>
    <scope>IDENTIFICATION</scope>
</reference>
<dbReference type="GO" id="GO:0031295">
    <property type="term" value="P:T cell costimulation"/>
    <property type="evidence" value="ECO:0007669"/>
    <property type="project" value="TreeGrafter"/>
</dbReference>
<keyword evidence="3 12" id="KW-0812">Transmembrane</keyword>
<evidence type="ECO:0000256" key="4">
    <source>
        <dbReference type="ARBA" id="ARBA00022729"/>
    </source>
</evidence>
<evidence type="ECO:0000313" key="15">
    <source>
        <dbReference type="Proteomes" id="UP000261500"/>
    </source>
</evidence>
<dbReference type="GO" id="GO:0009897">
    <property type="term" value="C:external side of plasma membrane"/>
    <property type="evidence" value="ECO:0007669"/>
    <property type="project" value="TreeGrafter"/>
</dbReference>
<keyword evidence="10" id="KW-0393">Immunoglobulin domain</keyword>
<keyword evidence="8" id="KW-0675">Receptor</keyword>
<feature type="compositionally biased region" description="Acidic residues" evidence="11">
    <location>
        <begin position="541"/>
        <end position="550"/>
    </location>
</feature>
<feature type="chain" id="PRO_5017440362" evidence="13">
    <location>
        <begin position="20"/>
        <end position="550"/>
    </location>
</feature>
<evidence type="ECO:0000256" key="1">
    <source>
        <dbReference type="ARBA" id="ARBA00004251"/>
    </source>
</evidence>
<sequence length="550" mass="59879">MKAVVAAVLSAVFCTVVSASSRVKEERRTAFFGEDVHIEVPSWSDPEVVFRPRTNSSYEVPLLQAGRVTNPNKTELNALGHLVLKDVQEEDKGLYIIRSSRNVSISKNLVLSVRDCVLEQVVKYGETYIIHLNQIEGPITLEFRPSLVRVNQTVVPHTSEPPSVILYNQSAVLGDDYAGRLSVSDRQVVLHSVRMTDEGSFTVLDRDGHTKTRTCLNVRDHQSFLHFAYGENLKMKLFLHFSNLNVVYRSKLDHQDRVIVNQGVLVAPLDPQLEGRLTVDGSELVMKKMHPADTGLFKVTDLAGFTVAHIYITVEAYKMAPLAVAILSMLGLIAFMLLVCLLSCLYKIHKRNEKNKKLTLIAQQAGKTEGEAFRQVVHEAYSRFTEESLMTSVCDKPSETTEVTIKGLEVSKPGRYQTLPSDNFLEMSDSGVEFSHSGLPLDSDTEAVMTYASHKPLLNAASPPAVTDAVMMSDSLEATEALDGGLSAVRTPDSILSASPASNPRSASAATPDGSLQGAASPATASRGTAGSDSAKTEGGAEGEEDGQKE</sequence>
<dbReference type="PANTHER" id="PTHR25466:SF12">
    <property type="match status" value="1"/>
</dbReference>
<dbReference type="GO" id="GO:0007166">
    <property type="term" value="P:cell surface receptor signaling pathway"/>
    <property type="evidence" value="ECO:0007669"/>
    <property type="project" value="TreeGrafter"/>
</dbReference>
<dbReference type="RefSeq" id="XP_014885380.1">
    <property type="nucleotide sequence ID" value="XM_015029894.1"/>
</dbReference>
<protein>
    <submittedName>
        <fullName evidence="14">Uncharacterized LOC106945892</fullName>
    </submittedName>
</protein>
<evidence type="ECO:0000256" key="11">
    <source>
        <dbReference type="SAM" id="MobiDB-lite"/>
    </source>
</evidence>
<reference evidence="14" key="1">
    <citation type="submission" date="2025-08" db="UniProtKB">
        <authorList>
            <consortium name="Ensembl"/>
        </authorList>
    </citation>
    <scope>IDENTIFICATION</scope>
</reference>
<dbReference type="Proteomes" id="UP000261500">
    <property type="component" value="Unplaced"/>
</dbReference>
<evidence type="ECO:0000256" key="2">
    <source>
        <dbReference type="ARBA" id="ARBA00022475"/>
    </source>
</evidence>
<dbReference type="GeneTree" id="ENSGT00390000005284"/>